<dbReference type="AlphaFoldDB" id="A0A381XZY1"/>
<evidence type="ECO:0000256" key="2">
    <source>
        <dbReference type="ARBA" id="ARBA00022679"/>
    </source>
</evidence>
<protein>
    <recommendedName>
        <fullName evidence="3">DNA methylase N-4/N-6 domain-containing protein</fullName>
    </recommendedName>
</protein>
<dbReference type="SUPFAM" id="SSF53335">
    <property type="entry name" value="S-adenosyl-L-methionine-dependent methyltransferases"/>
    <property type="match status" value="1"/>
</dbReference>
<feature type="domain" description="DNA methylase N-4/N-6" evidence="3">
    <location>
        <begin position="69"/>
        <end position="269"/>
    </location>
</feature>
<evidence type="ECO:0000313" key="4">
    <source>
        <dbReference type="EMBL" id="SVA70265.1"/>
    </source>
</evidence>
<dbReference type="EMBL" id="UINC01016978">
    <property type="protein sequence ID" value="SVA70265.1"/>
    <property type="molecule type" value="Genomic_DNA"/>
</dbReference>
<evidence type="ECO:0000256" key="1">
    <source>
        <dbReference type="ARBA" id="ARBA00022603"/>
    </source>
</evidence>
<dbReference type="InterPro" id="IPR002941">
    <property type="entry name" value="DNA_methylase_N4/N6"/>
</dbReference>
<dbReference type="PRINTS" id="PR00508">
    <property type="entry name" value="S21N4MTFRASE"/>
</dbReference>
<accession>A0A381XZY1</accession>
<proteinExistence type="predicted"/>
<organism evidence="4">
    <name type="scientific">marine metagenome</name>
    <dbReference type="NCBI Taxonomy" id="408172"/>
    <lineage>
        <taxon>unclassified sequences</taxon>
        <taxon>metagenomes</taxon>
        <taxon>ecological metagenomes</taxon>
    </lineage>
</organism>
<dbReference type="GO" id="GO:0008170">
    <property type="term" value="F:N-methyltransferase activity"/>
    <property type="evidence" value="ECO:0007669"/>
    <property type="project" value="InterPro"/>
</dbReference>
<name>A0A381XZY1_9ZZZZ</name>
<dbReference type="GO" id="GO:0003677">
    <property type="term" value="F:DNA binding"/>
    <property type="evidence" value="ECO:0007669"/>
    <property type="project" value="InterPro"/>
</dbReference>
<dbReference type="Pfam" id="PF01555">
    <property type="entry name" value="N6_N4_Mtase"/>
    <property type="match status" value="1"/>
</dbReference>
<sequence length="275" mass="31484">MAMEEKGTQNLLFTEPLTQFQGLTLTEINRYLPAVRKADDIFHAGEKLEDGLYLADAKEGLSRLPDKSVDLIIADPPLNPIREGVNMGAPKTLSEYYQWNEDWLAESRRILKATGAIYLMCDWKKSGMYHSLISQYFHIQSRITWKILPGDDRTQSRGWNNALADIWFATKSEEFLFHGNMINLSDEEENLQDKVNNFWADISNKEDSNNLNEEVPAEIIGRILEASSFKLSWVVDPFTHHGLTGAVAKTMGRRFIGLEINQDRLLMAMKRIDQT</sequence>
<dbReference type="InterPro" id="IPR001091">
    <property type="entry name" value="RM_Methyltransferase"/>
</dbReference>
<gene>
    <name evidence="4" type="ORF">METZ01_LOCUS123119</name>
</gene>
<keyword evidence="1" id="KW-0489">Methyltransferase</keyword>
<reference evidence="4" key="1">
    <citation type="submission" date="2018-05" db="EMBL/GenBank/DDBJ databases">
        <authorList>
            <person name="Lanie J.A."/>
            <person name="Ng W.-L."/>
            <person name="Kazmierczak K.M."/>
            <person name="Andrzejewski T.M."/>
            <person name="Davidsen T.M."/>
            <person name="Wayne K.J."/>
            <person name="Tettelin H."/>
            <person name="Glass J.I."/>
            <person name="Rusch D."/>
            <person name="Podicherti R."/>
            <person name="Tsui H.-C.T."/>
            <person name="Winkler M.E."/>
        </authorList>
    </citation>
    <scope>NUCLEOTIDE SEQUENCE</scope>
</reference>
<dbReference type="InterPro" id="IPR029063">
    <property type="entry name" value="SAM-dependent_MTases_sf"/>
</dbReference>
<keyword evidence="2" id="KW-0808">Transferase</keyword>
<dbReference type="GO" id="GO:0032259">
    <property type="term" value="P:methylation"/>
    <property type="evidence" value="ECO:0007669"/>
    <property type="project" value="UniProtKB-KW"/>
</dbReference>
<evidence type="ECO:0000259" key="3">
    <source>
        <dbReference type="Pfam" id="PF01555"/>
    </source>
</evidence>
<dbReference type="Gene3D" id="3.40.50.150">
    <property type="entry name" value="Vaccinia Virus protein VP39"/>
    <property type="match status" value="1"/>
</dbReference>